<dbReference type="GeneID" id="25731160"/>
<reference evidence="2 3" key="1">
    <citation type="journal article" date="2013" name="BMC Genomics">
        <title>Reconstruction of the lipid metabolism for the microalga Monoraphidium neglectum from its genome sequence reveals characteristics suitable for biofuel production.</title>
        <authorList>
            <person name="Bogen C."/>
            <person name="Al-Dilaimi A."/>
            <person name="Albersmeier A."/>
            <person name="Wichmann J."/>
            <person name="Grundmann M."/>
            <person name="Rupp O."/>
            <person name="Lauersen K.J."/>
            <person name="Blifernez-Klassen O."/>
            <person name="Kalinowski J."/>
            <person name="Goesmann A."/>
            <person name="Mussgnug J.H."/>
            <person name="Kruse O."/>
        </authorList>
    </citation>
    <scope>NUCLEOTIDE SEQUENCE [LARGE SCALE GENOMIC DNA]</scope>
    <source>
        <strain evidence="2 3">SAG 48.87</strain>
    </source>
</reference>
<dbReference type="Proteomes" id="UP000054498">
    <property type="component" value="Unassembled WGS sequence"/>
</dbReference>
<name>A0A0D2LRJ8_9CHLO</name>
<gene>
    <name evidence="2" type="ORF">MNEG_13674</name>
</gene>
<dbReference type="STRING" id="145388.A0A0D2LRJ8"/>
<dbReference type="OrthoDB" id="5562561at2759"/>
<organism evidence="2 3">
    <name type="scientific">Monoraphidium neglectum</name>
    <dbReference type="NCBI Taxonomy" id="145388"/>
    <lineage>
        <taxon>Eukaryota</taxon>
        <taxon>Viridiplantae</taxon>
        <taxon>Chlorophyta</taxon>
        <taxon>core chlorophytes</taxon>
        <taxon>Chlorophyceae</taxon>
        <taxon>CS clade</taxon>
        <taxon>Sphaeropleales</taxon>
        <taxon>Selenastraceae</taxon>
        <taxon>Monoraphidium</taxon>
    </lineage>
</organism>
<keyword evidence="3" id="KW-1185">Reference proteome</keyword>
<dbReference type="EMBL" id="KK104193">
    <property type="protein sequence ID" value="KIY94289.1"/>
    <property type="molecule type" value="Genomic_DNA"/>
</dbReference>
<evidence type="ECO:0000256" key="1">
    <source>
        <dbReference type="SAM" id="MobiDB-lite"/>
    </source>
</evidence>
<accession>A0A0D2LRJ8</accession>
<protein>
    <submittedName>
        <fullName evidence="2">Uncharacterized protein</fullName>
    </submittedName>
</protein>
<dbReference type="KEGG" id="mng:MNEG_13674"/>
<proteinExistence type="predicted"/>
<evidence type="ECO:0000313" key="2">
    <source>
        <dbReference type="EMBL" id="KIY94289.1"/>
    </source>
</evidence>
<dbReference type="AlphaFoldDB" id="A0A0D2LRJ8"/>
<feature type="region of interest" description="Disordered" evidence="1">
    <location>
        <begin position="126"/>
        <end position="171"/>
    </location>
</feature>
<evidence type="ECO:0000313" key="3">
    <source>
        <dbReference type="Proteomes" id="UP000054498"/>
    </source>
</evidence>
<dbReference type="RefSeq" id="XP_013893309.1">
    <property type="nucleotide sequence ID" value="XM_014037855.1"/>
</dbReference>
<sequence>MADKVEIPTVALTQIIERLTERRISVEKAVTTLGEAPSGLRDVFELCRGFERAFTNIVNESPAANKIKEAFFSEKGLAGNVQKLPLEKVFEIESVKKITRTADGYQPHLVSPERGLRLMAVKAMDQRRARGGRGGGRAHRGGDERQGAPQRARVQERDHAGGGARAGRVEG</sequence>
<dbReference type="Gene3D" id="1.20.120.1240">
    <property type="entry name" value="Dynamin, middle domain"/>
    <property type="match status" value="1"/>
</dbReference>